<sequence>MPANFSDLSLCATTSYLSRNARRNIVLPFSAVRAAYQLVPKYHHTEDVGPFTSLDDLLSMVDWFYLSQQCSDFLFALMDHWRRAGVEQ</sequence>
<protein>
    <submittedName>
        <fullName evidence="1">Uncharacterized protein</fullName>
    </submittedName>
</protein>
<gene>
    <name evidence="1" type="ORF">RDB_LOCUS2773</name>
</gene>
<reference evidence="1" key="1">
    <citation type="submission" date="2021-01" db="EMBL/GenBank/DDBJ databases">
        <authorList>
            <person name="Kaushik A."/>
        </authorList>
    </citation>
    <scope>NUCLEOTIDE SEQUENCE</scope>
    <source>
        <strain evidence="1">AG3-T5</strain>
    </source>
</reference>
<dbReference type="EMBL" id="CAJMWW010000006">
    <property type="protein sequence ID" value="CAE6396308.1"/>
    <property type="molecule type" value="Genomic_DNA"/>
</dbReference>
<evidence type="ECO:0000313" key="2">
    <source>
        <dbReference type="Proteomes" id="UP000663841"/>
    </source>
</evidence>
<dbReference type="AlphaFoldDB" id="A0A8H3A5M7"/>
<proteinExistence type="predicted"/>
<accession>A0A8H3A5M7</accession>
<dbReference type="Proteomes" id="UP000663841">
    <property type="component" value="Unassembled WGS sequence"/>
</dbReference>
<comment type="caution">
    <text evidence="1">The sequence shown here is derived from an EMBL/GenBank/DDBJ whole genome shotgun (WGS) entry which is preliminary data.</text>
</comment>
<evidence type="ECO:0000313" key="1">
    <source>
        <dbReference type="EMBL" id="CAE6396308.1"/>
    </source>
</evidence>
<name>A0A8H3A5M7_9AGAM</name>
<organism evidence="1 2">
    <name type="scientific">Rhizoctonia solani</name>
    <dbReference type="NCBI Taxonomy" id="456999"/>
    <lineage>
        <taxon>Eukaryota</taxon>
        <taxon>Fungi</taxon>
        <taxon>Dikarya</taxon>
        <taxon>Basidiomycota</taxon>
        <taxon>Agaricomycotina</taxon>
        <taxon>Agaricomycetes</taxon>
        <taxon>Cantharellales</taxon>
        <taxon>Ceratobasidiaceae</taxon>
        <taxon>Rhizoctonia</taxon>
    </lineage>
</organism>